<dbReference type="Gene3D" id="3.10.129.10">
    <property type="entry name" value="Hotdog Thioesterase"/>
    <property type="match status" value="1"/>
</dbReference>
<reference evidence="4 5" key="1">
    <citation type="submission" date="2016-10" db="EMBL/GenBank/DDBJ databases">
        <authorList>
            <person name="de Groot N.N."/>
        </authorList>
    </citation>
    <scope>NUCLEOTIDE SEQUENCE [LARGE SCALE GENOMIC DNA]</scope>
    <source>
        <strain evidence="4 5">DSM 21632</strain>
    </source>
</reference>
<comment type="similarity">
    <text evidence="1">Belongs to the thioesterase PaaI family.</text>
</comment>
<evidence type="ECO:0000313" key="4">
    <source>
        <dbReference type="EMBL" id="SDH39132.1"/>
    </source>
</evidence>
<name>A0A1G8C0Z7_9BACI</name>
<keyword evidence="2" id="KW-0378">Hydrolase</keyword>
<dbReference type="InterPro" id="IPR003736">
    <property type="entry name" value="PAAI_dom"/>
</dbReference>
<dbReference type="InterPro" id="IPR039298">
    <property type="entry name" value="ACOT13"/>
</dbReference>
<dbReference type="InterPro" id="IPR029069">
    <property type="entry name" value="HotDog_dom_sf"/>
</dbReference>
<dbReference type="CDD" id="cd03443">
    <property type="entry name" value="PaaI_thioesterase"/>
    <property type="match status" value="1"/>
</dbReference>
<dbReference type="PANTHER" id="PTHR21660">
    <property type="entry name" value="THIOESTERASE SUPERFAMILY MEMBER-RELATED"/>
    <property type="match status" value="1"/>
</dbReference>
<dbReference type="RefSeq" id="WP_175487388.1">
    <property type="nucleotide sequence ID" value="NZ_FNDK01000005.1"/>
</dbReference>
<evidence type="ECO:0000313" key="5">
    <source>
        <dbReference type="Proteomes" id="UP000199163"/>
    </source>
</evidence>
<protein>
    <submittedName>
        <fullName evidence="4">Uncharacterized domain 1-containing protein</fullName>
    </submittedName>
</protein>
<evidence type="ECO:0000259" key="3">
    <source>
        <dbReference type="Pfam" id="PF03061"/>
    </source>
</evidence>
<evidence type="ECO:0000256" key="2">
    <source>
        <dbReference type="ARBA" id="ARBA00022801"/>
    </source>
</evidence>
<dbReference type="Proteomes" id="UP000199163">
    <property type="component" value="Unassembled WGS sequence"/>
</dbReference>
<dbReference type="STRING" id="568899.SAMN05192534_10525"/>
<dbReference type="SUPFAM" id="SSF54637">
    <property type="entry name" value="Thioesterase/thiol ester dehydrase-isomerase"/>
    <property type="match status" value="1"/>
</dbReference>
<proteinExistence type="inferred from homology"/>
<dbReference type="GO" id="GO:0047617">
    <property type="term" value="F:fatty acyl-CoA hydrolase activity"/>
    <property type="evidence" value="ECO:0007669"/>
    <property type="project" value="InterPro"/>
</dbReference>
<accession>A0A1G8C0Z7</accession>
<gene>
    <name evidence="4" type="ORF">SAMN05192534_10525</name>
</gene>
<evidence type="ECO:0000256" key="1">
    <source>
        <dbReference type="ARBA" id="ARBA00008324"/>
    </source>
</evidence>
<dbReference type="PANTHER" id="PTHR21660:SF1">
    <property type="entry name" value="ACYL-COENZYME A THIOESTERASE 13"/>
    <property type="match status" value="1"/>
</dbReference>
<dbReference type="InterPro" id="IPR006683">
    <property type="entry name" value="Thioestr_dom"/>
</dbReference>
<dbReference type="EMBL" id="FNDK01000005">
    <property type="protein sequence ID" value="SDH39132.1"/>
    <property type="molecule type" value="Genomic_DNA"/>
</dbReference>
<dbReference type="AlphaFoldDB" id="A0A1G8C0Z7"/>
<dbReference type="NCBIfam" id="TIGR00369">
    <property type="entry name" value="unchar_dom_1"/>
    <property type="match status" value="1"/>
</dbReference>
<organism evidence="4 5">
    <name type="scientific">Alteribacillus persepolensis</name>
    <dbReference type="NCBI Taxonomy" id="568899"/>
    <lineage>
        <taxon>Bacteria</taxon>
        <taxon>Bacillati</taxon>
        <taxon>Bacillota</taxon>
        <taxon>Bacilli</taxon>
        <taxon>Bacillales</taxon>
        <taxon>Bacillaceae</taxon>
        <taxon>Alteribacillus</taxon>
    </lineage>
</organism>
<dbReference type="Pfam" id="PF03061">
    <property type="entry name" value="4HBT"/>
    <property type="match status" value="1"/>
</dbReference>
<feature type="domain" description="Thioesterase" evidence="3">
    <location>
        <begin position="49"/>
        <end position="121"/>
    </location>
</feature>
<sequence>MDKNMESVAKVFTDSPFWGFMGFEIEKLQEGDVGLSLEVREELYNVNDTLHGGAYAAMLDTTMGMTARSIENAPFVTIDMNVHYLHPIKEGTIYSKGRLINRSKSLFTLEAEVFDQNHQLAAHCVGSFKLLKKNKQ</sequence>
<keyword evidence="5" id="KW-1185">Reference proteome</keyword>